<feature type="domain" description="NAD-dependent epimerase/dehydratase" evidence="1">
    <location>
        <begin position="5"/>
        <end position="183"/>
    </location>
</feature>
<reference evidence="2" key="1">
    <citation type="submission" date="2022-05" db="EMBL/GenBank/DDBJ databases">
        <title>Draft genome sequence of Clostridium tertium strain CP3 isolated from Peru.</title>
        <authorList>
            <person name="Hurtado R."/>
            <person name="Lima L."/>
            <person name="Sousa T."/>
            <person name="Jaiswal A.K."/>
            <person name="Tiwari S."/>
            <person name="Maturrano L."/>
            <person name="Brenig B."/>
            <person name="Azevedo V."/>
        </authorList>
    </citation>
    <scope>NUCLEOTIDE SEQUENCE</scope>
    <source>
        <strain evidence="2">CP3</strain>
    </source>
</reference>
<dbReference type="Gene3D" id="3.40.50.720">
    <property type="entry name" value="NAD(P)-binding Rossmann-like Domain"/>
    <property type="match status" value="1"/>
</dbReference>
<dbReference type="SUPFAM" id="SSF51735">
    <property type="entry name" value="NAD(P)-binding Rossmann-fold domains"/>
    <property type="match status" value="1"/>
</dbReference>
<dbReference type="InterPro" id="IPR001509">
    <property type="entry name" value="Epimerase_deHydtase"/>
</dbReference>
<dbReference type="AlphaFoldDB" id="A0A9X4AZT1"/>
<evidence type="ECO:0000259" key="1">
    <source>
        <dbReference type="Pfam" id="PF01370"/>
    </source>
</evidence>
<protein>
    <submittedName>
        <fullName evidence="2">NAD(P)-dependent oxidoreductase</fullName>
    </submittedName>
</protein>
<gene>
    <name evidence="2" type="ORF">NE398_08350</name>
</gene>
<accession>A0A9X4AZT1</accession>
<dbReference type="Proteomes" id="UP001141183">
    <property type="component" value="Unassembled WGS sequence"/>
</dbReference>
<name>A0A9X4AZT1_9CLOT</name>
<dbReference type="RefSeq" id="WP_195624525.1">
    <property type="nucleotide sequence ID" value="NZ_JADMSE010000031.1"/>
</dbReference>
<comment type="caution">
    <text evidence="2">The sequence shown here is derived from an EMBL/GenBank/DDBJ whole genome shotgun (WGS) entry which is preliminary data.</text>
</comment>
<dbReference type="Pfam" id="PF01370">
    <property type="entry name" value="Epimerase"/>
    <property type="match status" value="1"/>
</dbReference>
<evidence type="ECO:0000313" key="3">
    <source>
        <dbReference type="Proteomes" id="UP001141183"/>
    </source>
</evidence>
<dbReference type="InterPro" id="IPR036291">
    <property type="entry name" value="NAD(P)-bd_dom_sf"/>
</dbReference>
<keyword evidence="3" id="KW-1185">Reference proteome</keyword>
<organism evidence="2 3">
    <name type="scientific">Clostridium tertium</name>
    <dbReference type="NCBI Taxonomy" id="1559"/>
    <lineage>
        <taxon>Bacteria</taxon>
        <taxon>Bacillati</taxon>
        <taxon>Bacillota</taxon>
        <taxon>Clostridia</taxon>
        <taxon>Eubacteriales</taxon>
        <taxon>Clostridiaceae</taxon>
        <taxon>Clostridium</taxon>
    </lineage>
</organism>
<evidence type="ECO:0000313" key="2">
    <source>
        <dbReference type="EMBL" id="MDC4240174.1"/>
    </source>
</evidence>
<proteinExistence type="predicted"/>
<dbReference type="CDD" id="cd08946">
    <property type="entry name" value="SDR_e"/>
    <property type="match status" value="1"/>
</dbReference>
<dbReference type="PANTHER" id="PTHR43245">
    <property type="entry name" value="BIFUNCTIONAL POLYMYXIN RESISTANCE PROTEIN ARNA"/>
    <property type="match status" value="1"/>
</dbReference>
<dbReference type="EMBL" id="JAMRYU010000007">
    <property type="protein sequence ID" value="MDC4240174.1"/>
    <property type="molecule type" value="Genomic_DNA"/>
</dbReference>
<dbReference type="InterPro" id="IPR050177">
    <property type="entry name" value="Lipid_A_modif_metabolic_enz"/>
</dbReference>
<dbReference type="PANTHER" id="PTHR43245:SF13">
    <property type="entry name" value="UDP-D-APIOSE_UDP-D-XYLOSE SYNTHASE 2"/>
    <property type="match status" value="1"/>
</dbReference>
<sequence length="323" mass="37683">MSERILVTGGSGFIGTNIIEDLIQKGYLIKNIDIEEPKIKERKNIWSKIDIRDYINFEKEVLAFNPDYIVHLAARTDLEGKTLDDYSSNTIGVENMMRIAMKVPTLKKIIVTSSKFVNPNGYIPVNQRDYNPHTVYGKSKVITENKVWENRPTCDWCIIRPTSIWGPWFAVPYRNFFDMVMKRLYFHIGNTKCYKTYGYIGNSIYQVESLLFTNTLDEDNKVFYIGDEPAYEINEWADEIAKELGFKIPRMPAWIIKSVAVFGDFLKLFKIKFPMTSFRYGNMTNDGVNDMSNTLKIAPNQPYTRIEGVKETLKWIKKYENRK</sequence>